<dbReference type="Pfam" id="PF01797">
    <property type="entry name" value="Y1_Tnp"/>
    <property type="match status" value="1"/>
</dbReference>
<accession>A0A1M6JC03</accession>
<dbReference type="PANTHER" id="PTHR33360:SF2">
    <property type="entry name" value="TRANSPOSASE FOR INSERTION SEQUENCE ELEMENT IS200"/>
    <property type="match status" value="1"/>
</dbReference>
<dbReference type="NCBIfam" id="NF033573">
    <property type="entry name" value="transpos_IS200"/>
    <property type="match status" value="1"/>
</dbReference>
<dbReference type="STRING" id="1121393.SAMN02745216_00394"/>
<dbReference type="PANTHER" id="PTHR33360">
    <property type="entry name" value="TRANSPOSASE FOR INSERTION SEQUENCE ELEMENT IS200"/>
    <property type="match status" value="1"/>
</dbReference>
<dbReference type="InterPro" id="IPR002686">
    <property type="entry name" value="Transposase_17"/>
</dbReference>
<keyword evidence="4" id="KW-1185">Reference proteome</keyword>
<dbReference type="GO" id="GO:0006313">
    <property type="term" value="P:DNA transposition"/>
    <property type="evidence" value="ECO:0007669"/>
    <property type="project" value="InterPro"/>
</dbReference>
<dbReference type="GO" id="GO:0003677">
    <property type="term" value="F:DNA binding"/>
    <property type="evidence" value="ECO:0007669"/>
    <property type="project" value="InterPro"/>
</dbReference>
<dbReference type="AlphaFoldDB" id="A0A1M6JC03"/>
<proteinExistence type="predicted"/>
<reference evidence="3" key="1">
    <citation type="submission" date="2016-11" db="EMBL/GenBank/DDBJ databases">
        <authorList>
            <person name="Jaros S."/>
            <person name="Januszkiewicz K."/>
            <person name="Wedrychowicz H."/>
        </authorList>
    </citation>
    <scope>NUCLEOTIDE SEQUENCE [LARGE SCALE GENOMIC DNA]</scope>
    <source>
        <strain evidence="3">DSM 16219</strain>
    </source>
</reference>
<dbReference type="EMBL" id="FQZU01000007">
    <property type="protein sequence ID" value="SHJ44187.1"/>
    <property type="molecule type" value="Genomic_DNA"/>
</dbReference>
<reference evidence="4" key="2">
    <citation type="submission" date="2016-11" db="EMBL/GenBank/DDBJ databases">
        <authorList>
            <person name="Varghese N."/>
            <person name="Submissions S."/>
        </authorList>
    </citation>
    <scope>NUCLEOTIDE SEQUENCE [LARGE SCALE GENOMIC DNA]</scope>
    <source>
        <strain evidence="4">DSM 16219</strain>
    </source>
</reference>
<dbReference type="SMART" id="SM01321">
    <property type="entry name" value="Y1_Tnp"/>
    <property type="match status" value="1"/>
</dbReference>
<dbReference type="GO" id="GO:0004803">
    <property type="term" value="F:transposase activity"/>
    <property type="evidence" value="ECO:0007669"/>
    <property type="project" value="InterPro"/>
</dbReference>
<sequence length="90" mass="10628">MDYRYGSHTVFNIEYHFVWVTKYRYKALHGEVALRVRELVRQTCESFEIRIIKGVVSKDHVHIFVSAPPTMAPSEIMRRIKGRSATKLFE</sequence>
<dbReference type="RefSeq" id="WP_139264584.1">
    <property type="nucleotide sequence ID" value="NZ_FQZU01000001.1"/>
</dbReference>
<evidence type="ECO:0000313" key="4">
    <source>
        <dbReference type="Proteomes" id="UP000183994"/>
    </source>
</evidence>
<evidence type="ECO:0000259" key="1">
    <source>
        <dbReference type="SMART" id="SM01321"/>
    </source>
</evidence>
<evidence type="ECO:0000313" key="3">
    <source>
        <dbReference type="EMBL" id="SHJ44187.1"/>
    </source>
</evidence>
<dbReference type="InterPro" id="IPR036515">
    <property type="entry name" value="Transposase_17_sf"/>
</dbReference>
<feature type="non-terminal residue" evidence="3">
    <location>
        <position position="90"/>
    </location>
</feature>
<dbReference type="SUPFAM" id="SSF143422">
    <property type="entry name" value="Transposase IS200-like"/>
    <property type="match status" value="1"/>
</dbReference>
<dbReference type="OrthoDB" id="9798161at2"/>
<dbReference type="EMBL" id="FQZU01000001">
    <property type="protein sequence ID" value="SHI67698.1"/>
    <property type="molecule type" value="Genomic_DNA"/>
</dbReference>
<feature type="domain" description="Transposase IS200-like" evidence="1">
    <location>
        <begin position="10"/>
        <end position="90"/>
    </location>
</feature>
<dbReference type="Proteomes" id="UP000183994">
    <property type="component" value="Unassembled WGS sequence"/>
</dbReference>
<gene>
    <name evidence="2" type="ORF">SAMN02745216_00394</name>
    <name evidence="3" type="ORF">SAMN02745216_01689</name>
</gene>
<protein>
    <submittedName>
        <fullName evidence="3">Transposase IS200 like</fullName>
    </submittedName>
</protein>
<name>A0A1M6JC03_9BACT</name>
<dbReference type="Gene3D" id="3.30.70.1290">
    <property type="entry name" value="Transposase IS200-like"/>
    <property type="match status" value="1"/>
</dbReference>
<organism evidence="3 4">
    <name type="scientific">Desulfatibacillum alkenivorans DSM 16219</name>
    <dbReference type="NCBI Taxonomy" id="1121393"/>
    <lineage>
        <taxon>Bacteria</taxon>
        <taxon>Pseudomonadati</taxon>
        <taxon>Thermodesulfobacteriota</taxon>
        <taxon>Desulfobacteria</taxon>
        <taxon>Desulfobacterales</taxon>
        <taxon>Desulfatibacillaceae</taxon>
        <taxon>Desulfatibacillum</taxon>
    </lineage>
</organism>
<evidence type="ECO:0000313" key="2">
    <source>
        <dbReference type="EMBL" id="SHI67698.1"/>
    </source>
</evidence>